<evidence type="ECO:0000313" key="2">
    <source>
        <dbReference type="Proteomes" id="UP000091857"/>
    </source>
</evidence>
<reference evidence="2" key="1">
    <citation type="journal article" date="2016" name="Nat. Biotechnol.">
        <title>Sequencing wild and cultivated cassava and related species reveals extensive interspecific hybridization and genetic diversity.</title>
        <authorList>
            <person name="Bredeson J.V."/>
            <person name="Lyons J.B."/>
            <person name="Prochnik S.E."/>
            <person name="Wu G.A."/>
            <person name="Ha C.M."/>
            <person name="Edsinger-Gonzales E."/>
            <person name="Grimwood J."/>
            <person name="Schmutz J."/>
            <person name="Rabbi I.Y."/>
            <person name="Egesi C."/>
            <person name="Nauluvula P."/>
            <person name="Lebot V."/>
            <person name="Ndunguru J."/>
            <person name="Mkamilo G."/>
            <person name="Bart R.S."/>
            <person name="Setter T.L."/>
            <person name="Gleadow R.M."/>
            <person name="Kulakow P."/>
            <person name="Ferguson M.E."/>
            <person name="Rounsley S."/>
            <person name="Rokhsar D.S."/>
        </authorList>
    </citation>
    <scope>NUCLEOTIDE SEQUENCE [LARGE SCALE GENOMIC DNA]</scope>
    <source>
        <strain evidence="2">cv. AM560-2</strain>
    </source>
</reference>
<comment type="caution">
    <text evidence="1">The sequence shown here is derived from an EMBL/GenBank/DDBJ whole genome shotgun (WGS) entry which is preliminary data.</text>
</comment>
<dbReference type="EMBL" id="CM004396">
    <property type="protein sequence ID" value="KAG8645980.1"/>
    <property type="molecule type" value="Genomic_DNA"/>
</dbReference>
<keyword evidence="2" id="KW-1185">Reference proteome</keyword>
<proteinExistence type="predicted"/>
<evidence type="ECO:0000313" key="1">
    <source>
        <dbReference type="EMBL" id="KAG8645980.1"/>
    </source>
</evidence>
<gene>
    <name evidence="1" type="ORF">MANES_10G109546v8</name>
</gene>
<accession>A0ACB7H1S7</accession>
<protein>
    <submittedName>
        <fullName evidence="1">Uncharacterized protein</fullName>
    </submittedName>
</protein>
<organism evidence="1 2">
    <name type="scientific">Manihot esculenta</name>
    <name type="common">Cassava</name>
    <name type="synonym">Jatropha manihot</name>
    <dbReference type="NCBI Taxonomy" id="3983"/>
    <lineage>
        <taxon>Eukaryota</taxon>
        <taxon>Viridiplantae</taxon>
        <taxon>Streptophyta</taxon>
        <taxon>Embryophyta</taxon>
        <taxon>Tracheophyta</taxon>
        <taxon>Spermatophyta</taxon>
        <taxon>Magnoliopsida</taxon>
        <taxon>eudicotyledons</taxon>
        <taxon>Gunneridae</taxon>
        <taxon>Pentapetalae</taxon>
        <taxon>rosids</taxon>
        <taxon>fabids</taxon>
        <taxon>Malpighiales</taxon>
        <taxon>Euphorbiaceae</taxon>
        <taxon>Crotonoideae</taxon>
        <taxon>Manihoteae</taxon>
        <taxon>Manihot</taxon>
    </lineage>
</organism>
<name>A0ACB7H1S7_MANES</name>
<sequence length="965" mass="111090">MEPKPVKLFVKVMNSEDPTIEIHADSNDSIKSIHEKILVAARIPVTEQKLFHNGKQLDQCLHTLEDCSIENEASLELKVELRWDDSDESSALLQKIHKMSSNCCRMCQVESVSEDQDVSEHDYKTILEAFMLPKEKDLEILNLYSVPATMVMLYNSPIEGNKYYADFLIRFSMDLLLMSANKFLGDEKAPLVLEFCNLLREVSNEDPLYQSCRTTLRKLLEIGNYEIHLNNGLRTMLEILDFFKESLVALLHGLGQAFYPSAHIQSLKIQFRDFRTFSRALCQAIHGQAETDEDGEVDNEDDETDEDDEVNNEDDERKVDNEDDKRTKMIVRVSTRAIKIGFIEVLKKMEVHLSRLPLIVQGLKYTDALVFNDAMRSISFLYLAILKELNSMSQLVKGGKDKFRQVLEGHKNSLPLMIKNVTRKDDYDWLLEYNADITRKDYHGWLLEHNDVLDSASRMHLLMMKMIPEKKLHDPLLYKPLIRWSKYMDEKLYEQFRKKNLTDSQVLQDCLCKLCQILFKPQNLLLLACPNDPTKFYPNPELKRQPLHLDSFKISGIVIALALMHEVHIGIAFHHLFLLLLAGNDISMEDIREACPSFCNKKAKEPSHDDNLIRKEFIQSVSEQINFFKQGFHSVFGESINQLLSYRGIELEDLNQVLQGNLNLKFNFGKKRKYEDNESDPLTSQNNESDPLMYQFFKVNRQRVSITEWQEGKFLGKGGFGEVYEGYAPGGFFFAIKEIKIENEGMIEEINHEIDLLYQLRHPNIVSYYGTERRGSKVYIFLELVRPGSLKQIYKKGFKLEDSQVSHYTKQILEGLNYLHGLGVAHRDIKCENILVNYKGRVKITDFGLAKVPELNAFMKSCCGTIPWMAPEVIKRDTEYGFKADIWSLGCTVLEMLTGESPYSDLNCGSKTLKDKIVGGKLPTVPDSLSELSRDFIMKCLQVNPDHRPTAAELLQDPFVKGSAF</sequence>
<dbReference type="Proteomes" id="UP000091857">
    <property type="component" value="Chromosome 10"/>
</dbReference>